<protein>
    <submittedName>
        <fullName evidence="2">Uncharacterized protein</fullName>
    </submittedName>
</protein>
<dbReference type="AlphaFoldDB" id="A0AB74UY89"/>
<feature type="region of interest" description="Disordered" evidence="1">
    <location>
        <begin position="73"/>
        <end position="136"/>
    </location>
</feature>
<sequence>MDANLDLSEDRLVNPHPVFLAQDRDPQMRAACYRARLREGVGEDELASISAHLEQDRALGDAKFQAMIEKALGRPAAPTAPRSAATRRPPAGRGLIPSVPFLLGRTHGAAMAARKQSPERWPTLQTQPQGGQLIIGNGFRGQLATGRLP</sequence>
<organism evidence="2">
    <name type="scientific">Rhodanobacter sp. FW102-FHT14D07</name>
    <dbReference type="NCBI Taxonomy" id="3351462"/>
    <lineage>
        <taxon>Bacteria</taxon>
        <taxon>Pseudomonadati</taxon>
        <taxon>Pseudomonadota</taxon>
        <taxon>Gammaproteobacteria</taxon>
        <taxon>Lysobacterales</taxon>
        <taxon>Rhodanobacteraceae</taxon>
        <taxon>Rhodanobacter</taxon>
    </lineage>
</organism>
<accession>A0AB74UY89</accession>
<evidence type="ECO:0000313" key="2">
    <source>
        <dbReference type="EMBL" id="XIA19305.1"/>
    </source>
</evidence>
<dbReference type="RefSeq" id="WP_395119507.1">
    <property type="nucleotide sequence ID" value="NZ_CP170721.1"/>
</dbReference>
<feature type="compositionally biased region" description="Low complexity" evidence="1">
    <location>
        <begin position="73"/>
        <end position="94"/>
    </location>
</feature>
<gene>
    <name evidence="2" type="ORF">ACFYG5_03950</name>
</gene>
<evidence type="ECO:0000256" key="1">
    <source>
        <dbReference type="SAM" id="MobiDB-lite"/>
    </source>
</evidence>
<proteinExistence type="predicted"/>
<name>A0AB74UY89_9GAMM</name>
<reference evidence="2" key="1">
    <citation type="submission" date="2024-10" db="EMBL/GenBank/DDBJ databases">
        <authorList>
            <person name="Lesea H.P."/>
            <person name="Kuehl J.V."/>
            <person name="Chandonia J.-M."/>
        </authorList>
    </citation>
    <scope>NUCLEOTIDE SEQUENCE</scope>
    <source>
        <strain evidence="2">FW102-FHT14D07</strain>
    </source>
</reference>
<dbReference type="EMBL" id="CP170721">
    <property type="protein sequence ID" value="XIA19305.1"/>
    <property type="molecule type" value="Genomic_DNA"/>
</dbReference>